<dbReference type="OrthoDB" id="282859at2"/>
<keyword evidence="2" id="KW-1185">Reference proteome</keyword>
<dbReference type="RefSeq" id="WP_087939198.1">
    <property type="nucleotide sequence ID" value="NZ_FNAC01000003.1"/>
</dbReference>
<organism evidence="1 2">
    <name type="scientific">Algoriphagus faecimaris</name>
    <dbReference type="NCBI Taxonomy" id="686796"/>
    <lineage>
        <taxon>Bacteria</taxon>
        <taxon>Pseudomonadati</taxon>
        <taxon>Bacteroidota</taxon>
        <taxon>Cytophagia</taxon>
        <taxon>Cytophagales</taxon>
        <taxon>Cyclobacteriaceae</taxon>
        <taxon>Algoriphagus</taxon>
    </lineage>
</organism>
<gene>
    <name evidence="1" type="ORF">SAMN04488104_1003156</name>
</gene>
<protein>
    <recommendedName>
        <fullName evidence="3">Outer membrane lipoprotein-sorting protein</fullName>
    </recommendedName>
</protein>
<evidence type="ECO:0000313" key="1">
    <source>
        <dbReference type="EMBL" id="SDC67700.1"/>
    </source>
</evidence>
<dbReference type="EMBL" id="FNAC01000003">
    <property type="protein sequence ID" value="SDC67700.1"/>
    <property type="molecule type" value="Genomic_DNA"/>
</dbReference>
<dbReference type="PROSITE" id="PS51257">
    <property type="entry name" value="PROKAR_LIPOPROTEIN"/>
    <property type="match status" value="1"/>
</dbReference>
<reference evidence="2" key="1">
    <citation type="submission" date="2016-10" db="EMBL/GenBank/DDBJ databases">
        <authorList>
            <person name="Varghese N."/>
            <person name="Submissions S."/>
        </authorList>
    </citation>
    <scope>NUCLEOTIDE SEQUENCE [LARGE SCALE GENOMIC DNA]</scope>
    <source>
        <strain evidence="2">DSM 23095</strain>
    </source>
</reference>
<dbReference type="Proteomes" id="UP000199060">
    <property type="component" value="Unassembled WGS sequence"/>
</dbReference>
<evidence type="ECO:0008006" key="3">
    <source>
        <dbReference type="Google" id="ProtNLM"/>
    </source>
</evidence>
<accession>A0A1G6NIA0</accession>
<proteinExistence type="predicted"/>
<sequence length="258" mass="29629">MKNKTLTLILVSCWTLLLLSCGENQPDVRLNQPEELKKLLDAHGDWQKWLQSKGMSYTLFHESNLQQENHFFNLTDRKARIDAAGFQVGNDGQGIWVSPNRQAFGGQSVDYYHNLYFFFYSMPYILTDTSLSVSKSTDRLFNGKNYERLEVKSSEKGYRGPANSYEVLIDPETGRLEWVLYQVTFFNPANPIMSGMKYEDYRETEGMIFPRLITGYLIEGDTALQVRNQVSIAGLVLTEDELENSIFEMPEKAAVRAN</sequence>
<name>A0A1G6NIA0_9BACT</name>
<dbReference type="STRING" id="686796.SAMN04488104_1003156"/>
<dbReference type="AlphaFoldDB" id="A0A1G6NIA0"/>
<evidence type="ECO:0000313" key="2">
    <source>
        <dbReference type="Proteomes" id="UP000199060"/>
    </source>
</evidence>